<dbReference type="Pfam" id="PF07158">
    <property type="entry name" value="MatC_N"/>
    <property type="match status" value="1"/>
</dbReference>
<feature type="domain" description="Dicarboxylate carrier MatC N-terminal" evidence="2">
    <location>
        <begin position="4"/>
        <end position="149"/>
    </location>
</feature>
<feature type="transmembrane region" description="Helical" evidence="1">
    <location>
        <begin position="174"/>
        <end position="195"/>
    </location>
</feature>
<feature type="transmembrane region" description="Helical" evidence="1">
    <location>
        <begin position="307"/>
        <end position="331"/>
    </location>
</feature>
<name>A0A645AMG2_9ZZZZ</name>
<reference evidence="3" key="1">
    <citation type="submission" date="2019-08" db="EMBL/GenBank/DDBJ databases">
        <authorList>
            <person name="Kucharzyk K."/>
            <person name="Murdoch R.W."/>
            <person name="Higgins S."/>
            <person name="Loffler F."/>
        </authorList>
    </citation>
    <scope>NUCLEOTIDE SEQUENCE</scope>
</reference>
<keyword evidence="1" id="KW-0472">Membrane</keyword>
<accession>A0A645AMG2</accession>
<proteinExistence type="predicted"/>
<feature type="transmembrane region" description="Helical" evidence="1">
    <location>
        <begin position="216"/>
        <end position="233"/>
    </location>
</feature>
<feature type="transmembrane region" description="Helical" evidence="1">
    <location>
        <begin position="268"/>
        <end position="287"/>
    </location>
</feature>
<dbReference type="EMBL" id="VSSQ01014650">
    <property type="protein sequence ID" value="MPM54106.1"/>
    <property type="molecule type" value="Genomic_DNA"/>
</dbReference>
<feature type="transmembrane region" description="Helical" evidence="1">
    <location>
        <begin position="28"/>
        <end position="49"/>
    </location>
</feature>
<evidence type="ECO:0000256" key="1">
    <source>
        <dbReference type="SAM" id="Phobius"/>
    </source>
</evidence>
<comment type="caution">
    <text evidence="3">The sequence shown here is derived from an EMBL/GenBank/DDBJ whole genome shotgun (WGS) entry which is preliminary data.</text>
</comment>
<keyword evidence="1" id="KW-1133">Transmembrane helix</keyword>
<evidence type="ECO:0000313" key="3">
    <source>
        <dbReference type="EMBL" id="MPM54106.1"/>
    </source>
</evidence>
<protein>
    <recommendedName>
        <fullName evidence="2">Dicarboxylate carrier MatC N-terminal domain-containing protein</fullName>
    </recommendedName>
</protein>
<evidence type="ECO:0000259" key="2">
    <source>
        <dbReference type="Pfam" id="PF07158"/>
    </source>
</evidence>
<feature type="transmembrane region" description="Helical" evidence="1">
    <location>
        <begin position="56"/>
        <end position="76"/>
    </location>
</feature>
<organism evidence="3">
    <name type="scientific">bioreactor metagenome</name>
    <dbReference type="NCBI Taxonomy" id="1076179"/>
    <lineage>
        <taxon>unclassified sequences</taxon>
        <taxon>metagenomes</taxon>
        <taxon>ecological metagenomes</taxon>
    </lineage>
</organism>
<keyword evidence="1" id="KW-0812">Transmembrane</keyword>
<feature type="transmembrane region" description="Helical" evidence="1">
    <location>
        <begin position="390"/>
        <end position="412"/>
    </location>
</feature>
<feature type="transmembrane region" description="Helical" evidence="1">
    <location>
        <begin position="132"/>
        <end position="154"/>
    </location>
</feature>
<feature type="transmembrane region" description="Helical" evidence="1">
    <location>
        <begin position="96"/>
        <end position="120"/>
    </location>
</feature>
<dbReference type="InterPro" id="IPR009827">
    <property type="entry name" value="MatC_N"/>
</dbReference>
<gene>
    <name evidence="3" type="ORF">SDC9_100879</name>
</gene>
<sequence length="414" mass="43765">MDLATVSLLAIVIAIVIGFWRDINVGILSMGFAFLLGVWGAGFSAGEIIAFWPTKLFVTLIGVSLLFSMARCNGTLERLARRSVALANGNGPLIPWIFFGLAALFAAIGPGNIAVVAILGPIGMAIAQEMHISPILMATLLIGGSNAGGMSPIAPTGIIGVNLSQQYLHVDTTFTTWLAMVLSAFIWCGVVYLAYGGYKLPKKPLENQKENITLNASHRWTVAGMTVLILVVAFLKWDLGLSAFAISGILLALRVAEEKQALSGIPWGALILVAGTGTLIEVTAHLGGIDLLTSFFRGFMNEQTAPAVMGVISSIMTFFASASGVVMPTLIRTLPGLLQDVQPISAPIMVAAIVAGGHLVTTGPFTTLGALASASLTPEQDRNQFIRQQLITAIASTFFGFVLFLGLFQLPWFS</sequence>
<dbReference type="AlphaFoldDB" id="A0A645AMG2"/>